<evidence type="ECO:0000313" key="12">
    <source>
        <dbReference type="EMBL" id="MBB6482384.1"/>
    </source>
</evidence>
<dbReference type="Pfam" id="PF01139">
    <property type="entry name" value="RtcB"/>
    <property type="match status" value="1"/>
</dbReference>
<keyword evidence="4 10" id="KW-0547">Nucleotide-binding</keyword>
<feature type="binding site" evidence="11">
    <location>
        <position position="175"/>
    </location>
    <ligand>
        <name>Mn(2+)</name>
        <dbReference type="ChEBI" id="CHEBI:29035"/>
        <label>2</label>
    </ligand>
</feature>
<evidence type="ECO:0000256" key="7">
    <source>
        <dbReference type="ARBA" id="ARBA00023211"/>
    </source>
</evidence>
<evidence type="ECO:0000256" key="9">
    <source>
        <dbReference type="PIRSR" id="PIRSR601233-1"/>
    </source>
</evidence>
<organism evidence="12 13">
    <name type="scientific">Spirochaeta isovalerica</name>
    <dbReference type="NCBI Taxonomy" id="150"/>
    <lineage>
        <taxon>Bacteria</taxon>
        <taxon>Pseudomonadati</taxon>
        <taxon>Spirochaetota</taxon>
        <taxon>Spirochaetia</taxon>
        <taxon>Spirochaetales</taxon>
        <taxon>Spirochaetaceae</taxon>
        <taxon>Spirochaeta</taxon>
    </lineage>
</organism>
<dbReference type="InterPro" id="IPR052915">
    <property type="entry name" value="RtcB-like"/>
</dbReference>
<sequence length="398" mass="43700">MEKILDPQWRLPVKSWCSSIEDSAMSQIANLAGHPALFKHIAIMPDCHSGYGMPIGGVIASESYVVPNAVGVDIGCGMGAVETDLNLSDIQDNRTIRSLLDAVKASVPVGEGHAHREEKGWEGFEAFLESIPDSPGWFSPAVWSLAKRNLGTLGGGNHFIELQHDENNRIWLMLHSGSRNLGYKIAEFYNNLAREKETRPDDLAYLSADSPGGKAYIRDMVFAMAYAAENRSRMMTAFKESLLDLFPGAAFIREINIHHNFAAREKHFGKDVWIHRKGATSAAGGEMGIIPGSMGTASYIVRGLGNPESFMSCSHGAGRIMSRTKACRELSVDECNAAMGDIVFDRWRMVGKGNRKNRHMLDLGESPLAYKNIDDVIDAQRDLVEPVVKLKPLGVIKG</sequence>
<feature type="binding site" evidence="10">
    <location>
        <position position="298"/>
    </location>
    <ligand>
        <name>GMP</name>
        <dbReference type="ChEBI" id="CHEBI:58115"/>
    </ligand>
</feature>
<protein>
    <recommendedName>
        <fullName evidence="1">3'-phosphate/5'-hydroxy nucleic acid ligase</fullName>
        <ecNumber evidence="1">6.5.1.8</ecNumber>
    </recommendedName>
</protein>
<dbReference type="AlphaFoldDB" id="A0A841RAH3"/>
<keyword evidence="2 12" id="KW-0436">Ligase</keyword>
<dbReference type="GO" id="GO:0006396">
    <property type="term" value="P:RNA processing"/>
    <property type="evidence" value="ECO:0007669"/>
    <property type="project" value="InterPro"/>
</dbReference>
<feature type="binding site" evidence="10">
    <location>
        <begin position="157"/>
        <end position="161"/>
    </location>
    <ligand>
        <name>GMP</name>
        <dbReference type="ChEBI" id="CHEBI:58115"/>
    </ligand>
</feature>
<dbReference type="GO" id="GO:0042245">
    <property type="term" value="P:RNA repair"/>
    <property type="evidence" value="ECO:0007669"/>
    <property type="project" value="UniProtKB-KW"/>
</dbReference>
<evidence type="ECO:0000256" key="10">
    <source>
        <dbReference type="PIRSR" id="PIRSR601233-2"/>
    </source>
</evidence>
<dbReference type="GO" id="GO:0170057">
    <property type="term" value="F:RNA ligase (GTP) activity"/>
    <property type="evidence" value="ECO:0007669"/>
    <property type="project" value="UniProtKB-EC"/>
</dbReference>
<comment type="catalytic activity">
    <reaction evidence="8">
        <text>a 3'-end 3'-phospho-ribonucleotide-RNA + a 5'-end dephospho-ribonucleoside-RNA + GTP = a ribonucleotidyl-ribonucleotide-RNA + GMP + diphosphate</text>
        <dbReference type="Rhea" id="RHEA:68076"/>
        <dbReference type="Rhea" id="RHEA-COMP:10463"/>
        <dbReference type="Rhea" id="RHEA-COMP:13936"/>
        <dbReference type="Rhea" id="RHEA-COMP:17355"/>
        <dbReference type="ChEBI" id="CHEBI:33019"/>
        <dbReference type="ChEBI" id="CHEBI:37565"/>
        <dbReference type="ChEBI" id="CHEBI:58115"/>
        <dbReference type="ChEBI" id="CHEBI:83062"/>
        <dbReference type="ChEBI" id="CHEBI:138284"/>
        <dbReference type="ChEBI" id="CHEBI:173118"/>
        <dbReference type="EC" id="6.5.1.8"/>
    </reaction>
</comment>
<keyword evidence="5" id="KW-0692">RNA repair</keyword>
<dbReference type="Gene3D" id="3.90.1860.10">
    <property type="entry name" value="tRNA-splicing ligase RtcB"/>
    <property type="match status" value="1"/>
</dbReference>
<feature type="binding site" evidence="11">
    <location>
        <position position="259"/>
    </location>
    <ligand>
        <name>Mn(2+)</name>
        <dbReference type="ChEBI" id="CHEBI:29035"/>
        <label>2</label>
    </ligand>
</feature>
<dbReference type="RefSeq" id="WP_184748621.1">
    <property type="nucleotide sequence ID" value="NZ_JACHGJ010000011.1"/>
</dbReference>
<evidence type="ECO:0000256" key="3">
    <source>
        <dbReference type="ARBA" id="ARBA00022723"/>
    </source>
</evidence>
<feature type="binding site" evidence="10">
    <location>
        <begin position="259"/>
        <end position="260"/>
    </location>
    <ligand>
        <name>GMP</name>
        <dbReference type="ChEBI" id="CHEBI:58115"/>
    </ligand>
</feature>
<dbReference type="Proteomes" id="UP000587760">
    <property type="component" value="Unassembled WGS sequence"/>
</dbReference>
<evidence type="ECO:0000313" key="13">
    <source>
        <dbReference type="Proteomes" id="UP000587760"/>
    </source>
</evidence>
<evidence type="ECO:0000256" key="2">
    <source>
        <dbReference type="ARBA" id="ARBA00022598"/>
    </source>
</evidence>
<dbReference type="GO" id="GO:0006281">
    <property type="term" value="P:DNA repair"/>
    <property type="evidence" value="ECO:0007669"/>
    <property type="project" value="TreeGrafter"/>
</dbReference>
<dbReference type="PANTHER" id="PTHR43749:SF2">
    <property type="entry name" value="RNA-SPLICING LIGASE RTCB"/>
    <property type="match status" value="1"/>
</dbReference>
<evidence type="ECO:0000256" key="6">
    <source>
        <dbReference type="ARBA" id="ARBA00023134"/>
    </source>
</evidence>
<feature type="binding site" evidence="11">
    <location>
        <position position="158"/>
    </location>
    <ligand>
        <name>Mn(2+)</name>
        <dbReference type="ChEBI" id="CHEBI:29035"/>
        <label>1</label>
    </ligand>
</feature>
<feature type="binding site" evidence="10">
    <location>
        <position position="397"/>
    </location>
    <ligand>
        <name>GMP</name>
        <dbReference type="ChEBI" id="CHEBI:58115"/>
    </ligand>
</feature>
<comment type="caution">
    <text evidence="12">The sequence shown here is derived from an EMBL/GenBank/DDBJ whole genome shotgun (WGS) entry which is preliminary data.</text>
</comment>
<keyword evidence="7 11" id="KW-0464">Manganese</keyword>
<keyword evidence="3 11" id="KW-0479">Metal-binding</keyword>
<evidence type="ECO:0000256" key="1">
    <source>
        <dbReference type="ARBA" id="ARBA00012726"/>
    </source>
</evidence>
<dbReference type="EMBL" id="JACHGJ010000011">
    <property type="protein sequence ID" value="MBB6482384.1"/>
    <property type="molecule type" value="Genomic_DNA"/>
</dbReference>
<dbReference type="EC" id="6.5.1.8" evidence="1"/>
<dbReference type="PANTHER" id="PTHR43749">
    <property type="entry name" value="RNA-SPLICING LIGASE RTCB"/>
    <property type="match status" value="1"/>
</dbReference>
<evidence type="ECO:0000256" key="8">
    <source>
        <dbReference type="ARBA" id="ARBA00047746"/>
    </source>
</evidence>
<dbReference type="GO" id="GO:0030145">
    <property type="term" value="F:manganese ion binding"/>
    <property type="evidence" value="ECO:0007669"/>
    <property type="project" value="TreeGrafter"/>
</dbReference>
<feature type="binding site" evidence="11">
    <location>
        <position position="73"/>
    </location>
    <ligand>
        <name>Mn(2+)</name>
        <dbReference type="ChEBI" id="CHEBI:29035"/>
        <label>1</label>
    </ligand>
</feature>
<dbReference type="GO" id="GO:0005525">
    <property type="term" value="F:GTP binding"/>
    <property type="evidence" value="ECO:0007669"/>
    <property type="project" value="UniProtKB-KW"/>
</dbReference>
<comment type="cofactor">
    <cofactor evidence="11">
        <name>Mn(2+)</name>
        <dbReference type="ChEBI" id="CHEBI:29035"/>
    </cofactor>
    <text evidence="11">Binds 2 manganese ions per subunit.</text>
</comment>
<dbReference type="SUPFAM" id="SSF103365">
    <property type="entry name" value="Hypothetical protein PH1602"/>
    <property type="match status" value="1"/>
</dbReference>
<evidence type="ECO:0000256" key="5">
    <source>
        <dbReference type="ARBA" id="ARBA00022800"/>
    </source>
</evidence>
<feature type="binding site" evidence="10">
    <location>
        <begin position="291"/>
        <end position="294"/>
    </location>
    <ligand>
        <name>GMP</name>
        <dbReference type="ChEBI" id="CHEBI:58115"/>
    </ligand>
</feature>
<dbReference type="InterPro" id="IPR001233">
    <property type="entry name" value="RtcB"/>
</dbReference>
<dbReference type="GO" id="GO:0003909">
    <property type="term" value="F:DNA ligase activity"/>
    <property type="evidence" value="ECO:0007669"/>
    <property type="project" value="TreeGrafter"/>
</dbReference>
<proteinExistence type="predicted"/>
<feature type="active site" description="GMP-histidine intermediate" evidence="9">
    <location>
        <position position="315"/>
    </location>
</feature>
<evidence type="ECO:0000256" key="4">
    <source>
        <dbReference type="ARBA" id="ARBA00022741"/>
    </source>
</evidence>
<dbReference type="InterPro" id="IPR036025">
    <property type="entry name" value="RtcB-like_sf"/>
</dbReference>
<feature type="binding site" evidence="10">
    <location>
        <begin position="315"/>
        <end position="318"/>
    </location>
    <ligand>
        <name>GMP</name>
        <dbReference type="ChEBI" id="CHEBI:58115"/>
    </ligand>
</feature>
<keyword evidence="6 10" id="KW-0342">GTP-binding</keyword>
<evidence type="ECO:0000256" key="11">
    <source>
        <dbReference type="PIRSR" id="PIRSR601233-3"/>
    </source>
</evidence>
<reference evidence="12 13" key="1">
    <citation type="submission" date="2020-08" db="EMBL/GenBank/DDBJ databases">
        <title>Genomic Encyclopedia of Type Strains, Phase IV (KMG-IV): sequencing the most valuable type-strain genomes for metagenomic binning, comparative biology and taxonomic classification.</title>
        <authorList>
            <person name="Goeker M."/>
        </authorList>
    </citation>
    <scope>NUCLEOTIDE SEQUENCE [LARGE SCALE GENOMIC DNA]</scope>
    <source>
        <strain evidence="12 13">DSM 2461</strain>
    </source>
</reference>
<gene>
    <name evidence="12" type="ORF">HNR50_004077</name>
</gene>
<name>A0A841RAH3_9SPIO</name>
<keyword evidence="13" id="KW-1185">Reference proteome</keyword>
<accession>A0A841RAH3</accession>